<name>A0A0V1ML48_9BILA</name>
<keyword evidence="2" id="KW-1185">Reference proteome</keyword>
<gene>
    <name evidence="1" type="ORF">T10_9972</name>
</gene>
<dbReference type="Proteomes" id="UP000054843">
    <property type="component" value="Unassembled WGS sequence"/>
</dbReference>
<comment type="caution">
    <text evidence="1">The sequence shown here is derived from an EMBL/GenBank/DDBJ whole genome shotgun (WGS) entry which is preliminary data.</text>
</comment>
<protein>
    <submittedName>
        <fullName evidence="1">Uncharacterized protein</fullName>
    </submittedName>
</protein>
<dbReference type="EMBL" id="JYDO01000076">
    <property type="protein sequence ID" value="KRZ72587.1"/>
    <property type="molecule type" value="Genomic_DNA"/>
</dbReference>
<organism evidence="1 2">
    <name type="scientific">Trichinella papuae</name>
    <dbReference type="NCBI Taxonomy" id="268474"/>
    <lineage>
        <taxon>Eukaryota</taxon>
        <taxon>Metazoa</taxon>
        <taxon>Ecdysozoa</taxon>
        <taxon>Nematoda</taxon>
        <taxon>Enoplea</taxon>
        <taxon>Dorylaimia</taxon>
        <taxon>Trichinellida</taxon>
        <taxon>Trichinellidae</taxon>
        <taxon>Trichinella</taxon>
    </lineage>
</organism>
<accession>A0A0V1ML48</accession>
<evidence type="ECO:0000313" key="2">
    <source>
        <dbReference type="Proteomes" id="UP000054843"/>
    </source>
</evidence>
<reference evidence="1 2" key="1">
    <citation type="submission" date="2015-01" db="EMBL/GenBank/DDBJ databases">
        <title>Evolution of Trichinella species and genotypes.</title>
        <authorList>
            <person name="Korhonen P.K."/>
            <person name="Edoardo P."/>
            <person name="Giuseppe L.R."/>
            <person name="Gasser R.B."/>
        </authorList>
    </citation>
    <scope>NUCLEOTIDE SEQUENCE [LARGE SCALE GENOMIC DNA]</scope>
    <source>
        <strain evidence="1">ISS1980</strain>
    </source>
</reference>
<dbReference type="AlphaFoldDB" id="A0A0V1ML48"/>
<evidence type="ECO:0000313" key="1">
    <source>
        <dbReference type="EMBL" id="KRZ72587.1"/>
    </source>
</evidence>
<proteinExistence type="predicted"/>
<sequence>MVMSILSNDQQYEETEPMILAKLEESRNHKRCKDLETLLQKPQAHARVADIPFIDENTSPIDKS</sequence>